<proteinExistence type="predicted"/>
<feature type="region of interest" description="Disordered" evidence="1">
    <location>
        <begin position="87"/>
        <end position="110"/>
    </location>
</feature>
<sequence>MSIDQVVSRKLLQMAANGSVHALSNAVNEINAAQRLQQKQIDEDVDLAIDIKSINDSCSTRLSKMVTTPRLFYLIRTIFKSLRVGATGSPVQPMKSVSRSSKRTAANATC</sequence>
<organism evidence="2 3">
    <name type="scientific">Roseibium algae</name>
    <dbReference type="NCBI Taxonomy" id="3123038"/>
    <lineage>
        <taxon>Bacteria</taxon>
        <taxon>Pseudomonadati</taxon>
        <taxon>Pseudomonadota</taxon>
        <taxon>Alphaproteobacteria</taxon>
        <taxon>Hyphomicrobiales</taxon>
        <taxon>Stappiaceae</taxon>
        <taxon>Roseibium</taxon>
    </lineage>
</organism>
<keyword evidence="3" id="KW-1185">Reference proteome</keyword>
<comment type="caution">
    <text evidence="2">The sequence shown here is derived from an EMBL/GenBank/DDBJ whole genome shotgun (WGS) entry which is preliminary data.</text>
</comment>
<evidence type="ECO:0000256" key="1">
    <source>
        <dbReference type="SAM" id="MobiDB-lite"/>
    </source>
</evidence>
<dbReference type="Proteomes" id="UP001385499">
    <property type="component" value="Unassembled WGS sequence"/>
</dbReference>
<evidence type="ECO:0000313" key="3">
    <source>
        <dbReference type="Proteomes" id="UP001385499"/>
    </source>
</evidence>
<dbReference type="EMBL" id="JBAKIA010000004">
    <property type="protein sequence ID" value="MEJ8473726.1"/>
    <property type="molecule type" value="Genomic_DNA"/>
</dbReference>
<gene>
    <name evidence="2" type="ORF">V6575_06485</name>
</gene>
<protein>
    <submittedName>
        <fullName evidence="2">Uncharacterized protein</fullName>
    </submittedName>
</protein>
<accession>A0ABU8THX1</accession>
<dbReference type="RefSeq" id="WP_340273386.1">
    <property type="nucleotide sequence ID" value="NZ_JBAKIA010000004.1"/>
</dbReference>
<evidence type="ECO:0000313" key="2">
    <source>
        <dbReference type="EMBL" id="MEJ8473726.1"/>
    </source>
</evidence>
<feature type="compositionally biased region" description="Polar residues" evidence="1">
    <location>
        <begin position="95"/>
        <end position="110"/>
    </location>
</feature>
<name>A0ABU8THX1_9HYPH</name>
<reference evidence="2 3" key="1">
    <citation type="submission" date="2024-02" db="EMBL/GenBank/DDBJ databases">
        <title>Roseibium algae sp. nov., isolated from marine alga (Grateloupia sp.), showing potential in myo-inositol conversion.</title>
        <authorList>
            <person name="Wang Y."/>
        </authorList>
    </citation>
    <scope>NUCLEOTIDE SEQUENCE [LARGE SCALE GENOMIC DNA]</scope>
    <source>
        <strain evidence="2 3">H3510</strain>
    </source>
</reference>